<dbReference type="EMBL" id="JAQIOY010000002">
    <property type="protein sequence ID" value="MDA7424594.1"/>
    <property type="molecule type" value="Genomic_DNA"/>
</dbReference>
<comment type="caution">
    <text evidence="2">The sequence shown here is derived from an EMBL/GenBank/DDBJ whole genome shotgun (WGS) entry which is preliminary data.</text>
</comment>
<dbReference type="InterPro" id="IPR018654">
    <property type="entry name" value="YjhX_toxin"/>
</dbReference>
<proteinExistence type="inferred from homology"/>
<dbReference type="Proteomes" id="UP001210720">
    <property type="component" value="Unassembled WGS sequence"/>
</dbReference>
<dbReference type="Pfam" id="PF09857">
    <property type="entry name" value="YjhX_toxin"/>
    <property type="match status" value="1"/>
</dbReference>
<evidence type="ECO:0000313" key="2">
    <source>
        <dbReference type="EMBL" id="MDA7424594.1"/>
    </source>
</evidence>
<keyword evidence="3" id="KW-1185">Reference proteome</keyword>
<name>A0ABT4XRL3_9RHOB</name>
<organism evidence="2 3">
    <name type="scientific">Thalassococcus lentus</name>
    <dbReference type="NCBI Taxonomy" id="1210524"/>
    <lineage>
        <taxon>Bacteria</taxon>
        <taxon>Pseudomonadati</taxon>
        <taxon>Pseudomonadota</taxon>
        <taxon>Alphaproteobacteria</taxon>
        <taxon>Rhodobacterales</taxon>
        <taxon>Roseobacteraceae</taxon>
        <taxon>Thalassococcus</taxon>
    </lineage>
</organism>
<evidence type="ECO:0000256" key="1">
    <source>
        <dbReference type="HAMAP-Rule" id="MF_00827"/>
    </source>
</evidence>
<dbReference type="HAMAP" id="MF_00827">
    <property type="entry name" value="UPF0386"/>
    <property type="match status" value="1"/>
</dbReference>
<gene>
    <name evidence="2" type="ORF">PFY00_07650</name>
</gene>
<dbReference type="NCBIfam" id="NF010240">
    <property type="entry name" value="PRK13687.1"/>
    <property type="match status" value="1"/>
</dbReference>
<reference evidence="2 3" key="1">
    <citation type="submission" date="2023-01" db="EMBL/GenBank/DDBJ databases">
        <title>Thalassococcus onchidii sp. nov., isolated from a marine invertebrate from the South China Sea.</title>
        <authorList>
            <person name="Xu S."/>
            <person name="Liu Z."/>
            <person name="Xu Y."/>
        </authorList>
    </citation>
    <scope>NUCLEOTIDE SEQUENCE [LARGE SCALE GENOMIC DNA]</scope>
    <source>
        <strain evidence="2 3">KCTC 32084</strain>
    </source>
</reference>
<protein>
    <recommendedName>
        <fullName evidence="1">UPF0386 protein PFY00_07650</fullName>
    </recommendedName>
</protein>
<accession>A0ABT4XRL3</accession>
<sequence>MNISKHEQRVLHELALGGAIHHERCDNGKIHAVTCFTRDGHVLADCTFDVFLRLKKRRFIRSQNGKPYRVSRQGIKAVRAQLNQR</sequence>
<evidence type="ECO:0000313" key="3">
    <source>
        <dbReference type="Proteomes" id="UP001210720"/>
    </source>
</evidence>
<comment type="similarity">
    <text evidence="1">Belongs to the UPF0386 family.</text>
</comment>